<dbReference type="PANTHER" id="PTHR15854">
    <property type="entry name" value="THAP4 PROTEIN"/>
    <property type="match status" value="1"/>
</dbReference>
<dbReference type="KEGG" id="smo:SELMODRAFT_83678"/>
<comment type="catalytic activity">
    <reaction evidence="1">
        <text>peroxynitrite = nitrate</text>
        <dbReference type="Rhea" id="RHEA:63116"/>
        <dbReference type="ChEBI" id="CHEBI:17632"/>
        <dbReference type="ChEBI" id="CHEBI:25941"/>
    </reaction>
    <physiologicalReaction direction="left-to-right" evidence="1">
        <dbReference type="Rhea" id="RHEA:63117"/>
    </physiologicalReaction>
</comment>
<dbReference type="OrthoDB" id="58529at2759"/>
<evidence type="ECO:0000313" key="4">
    <source>
        <dbReference type="Proteomes" id="UP000001514"/>
    </source>
</evidence>
<reference evidence="3 4" key="1">
    <citation type="journal article" date="2011" name="Science">
        <title>The Selaginella genome identifies genetic changes associated with the evolution of vascular plants.</title>
        <authorList>
            <person name="Banks J.A."/>
            <person name="Nishiyama T."/>
            <person name="Hasebe M."/>
            <person name="Bowman J.L."/>
            <person name="Gribskov M."/>
            <person name="dePamphilis C."/>
            <person name="Albert V.A."/>
            <person name="Aono N."/>
            <person name="Aoyama T."/>
            <person name="Ambrose B.A."/>
            <person name="Ashton N.W."/>
            <person name="Axtell M.J."/>
            <person name="Barker E."/>
            <person name="Barker M.S."/>
            <person name="Bennetzen J.L."/>
            <person name="Bonawitz N.D."/>
            <person name="Chapple C."/>
            <person name="Cheng C."/>
            <person name="Correa L.G."/>
            <person name="Dacre M."/>
            <person name="DeBarry J."/>
            <person name="Dreyer I."/>
            <person name="Elias M."/>
            <person name="Engstrom E.M."/>
            <person name="Estelle M."/>
            <person name="Feng L."/>
            <person name="Finet C."/>
            <person name="Floyd S.K."/>
            <person name="Frommer W.B."/>
            <person name="Fujita T."/>
            <person name="Gramzow L."/>
            <person name="Gutensohn M."/>
            <person name="Harholt J."/>
            <person name="Hattori M."/>
            <person name="Heyl A."/>
            <person name="Hirai T."/>
            <person name="Hiwatashi Y."/>
            <person name="Ishikawa M."/>
            <person name="Iwata M."/>
            <person name="Karol K.G."/>
            <person name="Koehler B."/>
            <person name="Kolukisaoglu U."/>
            <person name="Kubo M."/>
            <person name="Kurata T."/>
            <person name="Lalonde S."/>
            <person name="Li K."/>
            <person name="Li Y."/>
            <person name="Litt A."/>
            <person name="Lyons E."/>
            <person name="Manning G."/>
            <person name="Maruyama T."/>
            <person name="Michael T.P."/>
            <person name="Mikami K."/>
            <person name="Miyazaki S."/>
            <person name="Morinaga S."/>
            <person name="Murata T."/>
            <person name="Mueller-Roeber B."/>
            <person name="Nelson D.R."/>
            <person name="Obara M."/>
            <person name="Oguri Y."/>
            <person name="Olmstead R.G."/>
            <person name="Onodera N."/>
            <person name="Petersen B.L."/>
            <person name="Pils B."/>
            <person name="Prigge M."/>
            <person name="Rensing S.A."/>
            <person name="Riano-Pachon D.M."/>
            <person name="Roberts A.W."/>
            <person name="Sato Y."/>
            <person name="Scheller H.V."/>
            <person name="Schulz B."/>
            <person name="Schulz C."/>
            <person name="Shakirov E.V."/>
            <person name="Shibagaki N."/>
            <person name="Shinohara N."/>
            <person name="Shippen D.E."/>
            <person name="Soerensen I."/>
            <person name="Sotooka R."/>
            <person name="Sugimoto N."/>
            <person name="Sugita M."/>
            <person name="Sumikawa N."/>
            <person name="Tanurdzic M."/>
            <person name="Theissen G."/>
            <person name="Ulvskov P."/>
            <person name="Wakazuki S."/>
            <person name="Weng J.K."/>
            <person name="Willats W.W."/>
            <person name="Wipf D."/>
            <person name="Wolf P.G."/>
            <person name="Yang L."/>
            <person name="Zimmer A.D."/>
            <person name="Zhu Q."/>
            <person name="Mitros T."/>
            <person name="Hellsten U."/>
            <person name="Loque D."/>
            <person name="Otillar R."/>
            <person name="Salamov A."/>
            <person name="Schmutz J."/>
            <person name="Shapiro H."/>
            <person name="Lindquist E."/>
            <person name="Lucas S."/>
            <person name="Rokhsar D."/>
            <person name="Grigoriev I.V."/>
        </authorList>
    </citation>
    <scope>NUCLEOTIDE SEQUENCE [LARGE SCALE GENOMIC DNA]</scope>
</reference>
<dbReference type="CDD" id="cd07828">
    <property type="entry name" value="lipocalin_heme-bd-THAP4-like"/>
    <property type="match status" value="1"/>
</dbReference>
<dbReference type="HOGENOM" id="CLU_085483_0_0_1"/>
<dbReference type="EMBL" id="GL377570">
    <property type="protein sequence ID" value="EFJ33662.1"/>
    <property type="molecule type" value="Genomic_DNA"/>
</dbReference>
<dbReference type="Gene3D" id="2.40.128.20">
    <property type="match status" value="1"/>
</dbReference>
<feature type="domain" description="THAP4-like heme-binding" evidence="2">
    <location>
        <begin position="16"/>
        <end position="164"/>
    </location>
</feature>
<dbReference type="PANTHER" id="PTHR15854:SF4">
    <property type="entry name" value="PEROXYNITRITE ISOMERASE THAP4"/>
    <property type="match status" value="1"/>
</dbReference>
<dbReference type="AlphaFoldDB" id="D8R245"/>
<dbReference type="Gramene" id="EFJ33662">
    <property type="protein sequence ID" value="EFJ33662"/>
    <property type="gene ID" value="SELMODRAFT_83678"/>
</dbReference>
<dbReference type="InterPro" id="IPR022939">
    <property type="entry name" value="Nb(III)_bact/plant"/>
</dbReference>
<evidence type="ECO:0000259" key="2">
    <source>
        <dbReference type="Pfam" id="PF08768"/>
    </source>
</evidence>
<dbReference type="Pfam" id="PF08768">
    <property type="entry name" value="THAP4_heme-bd"/>
    <property type="match status" value="1"/>
</dbReference>
<sequence length="166" mass="18015">MEGARTDILPPIHPALAPLGFLLGSWRGAGEGGFPTIKSFGYGEEIRLWHTGKPVMAYTQKTWKASSGEPMHAESGYWRPRPDGSLEVVIAQSTGLAEVQIGTYDTENKTVTLHSSLVGNASKVTAISRRFQVTGDDELSYTVEMATSGTNQQLMPHLRAVLKKVS</sequence>
<dbReference type="InParanoid" id="D8R245"/>
<dbReference type="FunCoup" id="D8R245">
    <property type="interactions" value="125"/>
</dbReference>
<evidence type="ECO:0000313" key="3">
    <source>
        <dbReference type="EMBL" id="EFJ33662.1"/>
    </source>
</evidence>
<protein>
    <recommendedName>
        <fullName evidence="2">THAP4-like heme-binding domain-containing protein</fullName>
    </recommendedName>
</protein>
<name>D8R245_SELML</name>
<dbReference type="Proteomes" id="UP000001514">
    <property type="component" value="Unassembled WGS sequence"/>
</dbReference>
<dbReference type="InterPro" id="IPR012674">
    <property type="entry name" value="Calycin"/>
</dbReference>
<organism evidence="4">
    <name type="scientific">Selaginella moellendorffii</name>
    <name type="common">Spikemoss</name>
    <dbReference type="NCBI Taxonomy" id="88036"/>
    <lineage>
        <taxon>Eukaryota</taxon>
        <taxon>Viridiplantae</taxon>
        <taxon>Streptophyta</taxon>
        <taxon>Embryophyta</taxon>
        <taxon>Tracheophyta</taxon>
        <taxon>Lycopodiopsida</taxon>
        <taxon>Selaginellales</taxon>
        <taxon>Selaginellaceae</taxon>
        <taxon>Selaginella</taxon>
    </lineage>
</organism>
<dbReference type="InterPro" id="IPR014878">
    <property type="entry name" value="THAP4-like_heme-bd"/>
</dbReference>
<proteinExistence type="inferred from homology"/>
<dbReference type="STRING" id="88036.D8R245"/>
<gene>
    <name evidence="3" type="ORF">SELMODRAFT_83678</name>
</gene>
<keyword evidence="4" id="KW-1185">Reference proteome</keyword>
<dbReference type="HAMAP" id="MF_01297">
    <property type="entry name" value="nitrobindin"/>
    <property type="match status" value="1"/>
</dbReference>
<dbReference type="InterPro" id="IPR045165">
    <property type="entry name" value="Nitrobindin"/>
</dbReference>
<dbReference type="SUPFAM" id="SSF50814">
    <property type="entry name" value="Lipocalins"/>
    <property type="match status" value="1"/>
</dbReference>
<dbReference type="OMA" id="FLIGRWH"/>
<accession>D8R245</accession>
<evidence type="ECO:0000256" key="1">
    <source>
        <dbReference type="ARBA" id="ARBA00036993"/>
    </source>
</evidence>
<dbReference type="eggNOG" id="KOG3371">
    <property type="taxonomic scope" value="Eukaryota"/>
</dbReference>